<evidence type="ECO:0000313" key="2">
    <source>
        <dbReference type="Proteomes" id="UP000006843"/>
    </source>
</evidence>
<dbReference type="PATRIC" id="fig|326442.8.peg.1684"/>
<dbReference type="KEGG" id="pha:PSHAa1738"/>
<keyword evidence="2" id="KW-1185">Reference proteome</keyword>
<name>Q3IH65_PSET1</name>
<dbReference type="HOGENOM" id="CLU_1766420_0_0_6"/>
<dbReference type="EMBL" id="CR954246">
    <property type="protein sequence ID" value="CAI86810.1"/>
    <property type="molecule type" value="Genomic_DNA"/>
</dbReference>
<dbReference type="Proteomes" id="UP000006843">
    <property type="component" value="Chromosome I"/>
</dbReference>
<dbReference type="AlphaFoldDB" id="Q3IH65"/>
<gene>
    <name evidence="1" type="ordered locus">PSHAa1738</name>
</gene>
<sequence>MKSYKALPLEVKNDITESIKSQFGDTFSNDLILTFIRVMEESTFVEVDFADLLAFLAECKHGFKTFSNQDTLTEFVKSNQYTPKALFGHKKLLENSETNFMDDFSDSVNKLKQLVADDGFLYVSAGFNQDLSEQQNGFEFFMISCHE</sequence>
<evidence type="ECO:0000313" key="1">
    <source>
        <dbReference type="EMBL" id="CAI86810.1"/>
    </source>
</evidence>
<accession>Q3IH65</accession>
<organism evidence="1 2">
    <name type="scientific">Pseudoalteromonas translucida (strain TAC 125)</name>
    <dbReference type="NCBI Taxonomy" id="326442"/>
    <lineage>
        <taxon>Bacteria</taxon>
        <taxon>Pseudomonadati</taxon>
        <taxon>Pseudomonadota</taxon>
        <taxon>Gammaproteobacteria</taxon>
        <taxon>Alteromonadales</taxon>
        <taxon>Pseudoalteromonadaceae</taxon>
        <taxon>Pseudoalteromonas</taxon>
    </lineage>
</organism>
<proteinExistence type="predicted"/>
<dbReference type="BioCyc" id="PHAL326442:PSHA_RS08535-MONOMER"/>
<reference evidence="1 2" key="1">
    <citation type="journal article" date="2005" name="Genome Res.">
        <title>Coping with cold: the genome of the versatile marine Antarctica bacterium Pseudoalteromonas haloplanktis TAC125.</title>
        <authorList>
            <person name="Medigue C."/>
            <person name="Krin E."/>
            <person name="Pascal G."/>
            <person name="Barbe V."/>
            <person name="Bernsel A."/>
            <person name="Bertin P."/>
            <person name="Cheung F."/>
            <person name="Cruveiller S."/>
            <person name="Damico S."/>
            <person name="Duilio A."/>
            <person name="Fang G."/>
            <person name="Feller G."/>
            <person name="Mangenot S."/>
            <person name="Marino G."/>
            <person name="Nilsson J."/>
            <person name="Parilli E."/>
            <person name="Rocha E."/>
            <person name="Rouy Z."/>
            <person name="Sekowska A."/>
            <person name="Tutino M.L."/>
            <person name="Vallenet D."/>
            <person name="von Heijne G."/>
            <person name="Danchin A."/>
        </authorList>
    </citation>
    <scope>NUCLEOTIDE SEQUENCE [LARGE SCALE GENOMIC DNA]</scope>
    <source>
        <strain evidence="2">TAC 125</strain>
    </source>
</reference>
<protein>
    <submittedName>
        <fullName evidence="1">Uncharacterized protein</fullName>
    </submittedName>
</protein>